<gene>
    <name evidence="3" type="primary">ptmE</name>
    <name evidence="3" type="ORF">ABIV_2486</name>
    <name evidence="4" type="ORF">CRV05_06065</name>
</gene>
<evidence type="ECO:0000256" key="1">
    <source>
        <dbReference type="PROSITE-ProRule" id="PRU00703"/>
    </source>
</evidence>
<dbReference type="Gene3D" id="3.10.580.10">
    <property type="entry name" value="CBS-domain"/>
    <property type="match status" value="1"/>
</dbReference>
<dbReference type="InterPro" id="IPR029044">
    <property type="entry name" value="Nucleotide-diphossugar_trans"/>
</dbReference>
<dbReference type="CDD" id="cd06426">
    <property type="entry name" value="NTP_transferase_like_2"/>
    <property type="match status" value="1"/>
</dbReference>
<proteinExistence type="predicted"/>
<keyword evidence="3" id="KW-0808">Transferase</keyword>
<evidence type="ECO:0000313" key="3">
    <source>
        <dbReference type="EMBL" id="AXH13457.1"/>
    </source>
</evidence>
<accession>A0AAX2A8R8</accession>
<keyword evidence="6" id="KW-1185">Reference proteome</keyword>
<evidence type="ECO:0000313" key="6">
    <source>
        <dbReference type="Proteomes" id="UP000289193"/>
    </source>
</evidence>
<dbReference type="PANTHER" id="PTHR22572">
    <property type="entry name" value="SUGAR-1-PHOSPHATE GUANYL TRANSFERASE"/>
    <property type="match status" value="1"/>
</dbReference>
<feature type="domain" description="CBS" evidence="2">
    <location>
        <begin position="1"/>
        <end position="58"/>
    </location>
</feature>
<evidence type="ECO:0000313" key="5">
    <source>
        <dbReference type="Proteomes" id="UP000253850"/>
    </source>
</evidence>
<dbReference type="InterPro" id="IPR050486">
    <property type="entry name" value="Mannose-1P_guanyltransferase"/>
</dbReference>
<dbReference type="KEGG" id="hbv:ABIV_2486"/>
<protein>
    <submittedName>
        <fullName evidence="4">Alcohol dehydrogenase</fullName>
    </submittedName>
    <submittedName>
        <fullName evidence="3">Glucosamine-1-P guanylyltransferase</fullName>
        <ecNumber evidence="3">2.7.7.-</ecNumber>
    </submittedName>
</protein>
<dbReference type="EMBL" id="PDKM01000003">
    <property type="protein sequence ID" value="RXK09946.1"/>
    <property type="molecule type" value="Genomic_DNA"/>
</dbReference>
<dbReference type="CDD" id="cd04607">
    <property type="entry name" value="CBS_pair_NTP_transferase_assoc"/>
    <property type="match status" value="1"/>
</dbReference>
<organism evidence="4 6">
    <name type="scientific">Halarcobacter bivalviorum</name>
    <dbReference type="NCBI Taxonomy" id="663364"/>
    <lineage>
        <taxon>Bacteria</taxon>
        <taxon>Pseudomonadati</taxon>
        <taxon>Campylobacterota</taxon>
        <taxon>Epsilonproteobacteria</taxon>
        <taxon>Campylobacterales</taxon>
        <taxon>Arcobacteraceae</taxon>
        <taxon>Halarcobacter</taxon>
    </lineage>
</organism>
<dbReference type="Proteomes" id="UP000253850">
    <property type="component" value="Chromosome"/>
</dbReference>
<dbReference type="EC" id="2.7.7.-" evidence="3"/>
<dbReference type="SUPFAM" id="SSF53448">
    <property type="entry name" value="Nucleotide-diphospho-sugar transferases"/>
    <property type="match status" value="1"/>
</dbReference>
<dbReference type="EMBL" id="CP031217">
    <property type="protein sequence ID" value="AXH13457.1"/>
    <property type="molecule type" value="Genomic_DNA"/>
</dbReference>
<dbReference type="Pfam" id="PF00483">
    <property type="entry name" value="NTP_transferase"/>
    <property type="match status" value="1"/>
</dbReference>
<dbReference type="InterPro" id="IPR046342">
    <property type="entry name" value="CBS_dom_sf"/>
</dbReference>
<dbReference type="InterPro" id="IPR005835">
    <property type="entry name" value="NTP_transferase_dom"/>
</dbReference>
<keyword evidence="3" id="KW-0548">Nucleotidyltransferase</keyword>
<dbReference type="InterPro" id="IPR000644">
    <property type="entry name" value="CBS_dom"/>
</dbReference>
<dbReference type="GO" id="GO:0016779">
    <property type="term" value="F:nucleotidyltransferase activity"/>
    <property type="evidence" value="ECO:0007669"/>
    <property type="project" value="UniProtKB-KW"/>
</dbReference>
<sequence>MKKIENLKLSVNASIKEALEIIDTGAIRIAIVVDDNEKVLGTITDGDIRRGFLRGLDLTSSIKDLYFKKPTLANINDSKESIIQKALSKKLYQIPIVDDKGRLVDIEDLASLIRVTKRRNRVILMAGGLGTRLRPLTEGIPKPLLKVGNKPILETIIENFAKYGFVNITISVNYKADMIKEYFGDGSNFGVNIDYIEETKRLGTAGALSLLKEKPIEPFFVMNADLLTNINFTHLLDFHSFENAIATMCVREYNYQVPYGVIETDESKIISIKEKPIEKFFVNAGIYALSPQVFEYIPNNEFFDMPTLFEKLIEKELKTISFPLHEYWLDIGRMSDFEQAQSEYFRVFDE</sequence>
<evidence type="ECO:0000259" key="2">
    <source>
        <dbReference type="PROSITE" id="PS51371"/>
    </source>
</evidence>
<keyword evidence="1" id="KW-0129">CBS domain</keyword>
<reference evidence="3 5" key="2">
    <citation type="submission" date="2018-07" db="EMBL/GenBank/DDBJ databases">
        <title>Complete genome of the Arcobacter bivalviorum type strain LMG 26154.</title>
        <authorList>
            <person name="Miller W.G."/>
            <person name="Yee E."/>
            <person name="Bono J.L."/>
        </authorList>
    </citation>
    <scope>NUCLEOTIDE SEQUENCE [LARGE SCALE GENOMIC DNA]</scope>
    <source>
        <strain evidence="3 5">LMG 26154</strain>
    </source>
</reference>
<dbReference type="Gene3D" id="3.90.550.10">
    <property type="entry name" value="Spore Coat Polysaccharide Biosynthesis Protein SpsA, Chain A"/>
    <property type="match status" value="1"/>
</dbReference>
<dbReference type="SUPFAM" id="SSF54631">
    <property type="entry name" value="CBS-domain pair"/>
    <property type="match status" value="1"/>
</dbReference>
<evidence type="ECO:0000313" key="4">
    <source>
        <dbReference type="EMBL" id="RXK09946.1"/>
    </source>
</evidence>
<reference evidence="4 6" key="1">
    <citation type="submission" date="2017-10" db="EMBL/GenBank/DDBJ databases">
        <title>Genomics of the genus Arcobacter.</title>
        <authorList>
            <person name="Perez-Cataluna A."/>
            <person name="Figueras M.J."/>
        </authorList>
    </citation>
    <scope>NUCLEOTIDE SEQUENCE [LARGE SCALE GENOMIC DNA]</scope>
    <source>
        <strain evidence="4 6">CECT 7835</strain>
    </source>
</reference>
<name>A0AAX2A8R8_9BACT</name>
<dbReference type="PROSITE" id="PS51371">
    <property type="entry name" value="CBS"/>
    <property type="match status" value="1"/>
</dbReference>
<dbReference type="RefSeq" id="WP_114840238.1">
    <property type="nucleotide sequence ID" value="NZ_CP031217.1"/>
</dbReference>
<dbReference type="SMART" id="SM00116">
    <property type="entry name" value="CBS"/>
    <property type="match status" value="2"/>
</dbReference>
<dbReference type="AlphaFoldDB" id="A0AAX2A8R8"/>
<dbReference type="Proteomes" id="UP000289193">
    <property type="component" value="Unassembled WGS sequence"/>
</dbReference>
<dbReference type="Pfam" id="PF00571">
    <property type="entry name" value="CBS"/>
    <property type="match status" value="1"/>
</dbReference>